<reference evidence="1" key="1">
    <citation type="submission" date="2021-01" db="EMBL/GenBank/DDBJ databases">
        <authorList>
            <person name="Corre E."/>
            <person name="Pelletier E."/>
            <person name="Niang G."/>
            <person name="Scheremetjew M."/>
            <person name="Finn R."/>
            <person name="Kale V."/>
            <person name="Holt S."/>
            <person name="Cochrane G."/>
            <person name="Meng A."/>
            <person name="Brown T."/>
            <person name="Cohen L."/>
        </authorList>
    </citation>
    <scope>NUCLEOTIDE SEQUENCE</scope>
    <source>
        <strain evidence="1">CCMP1594</strain>
    </source>
</reference>
<gene>
    <name evidence="1" type="ORF">EGYM00163_LOCUS15163</name>
</gene>
<name>A0A7S4FN49_9EUGL</name>
<evidence type="ECO:0000313" key="1">
    <source>
        <dbReference type="EMBL" id="CAE0804039.1"/>
    </source>
</evidence>
<dbReference type="EMBL" id="HBJA01043936">
    <property type="protein sequence ID" value="CAE0804039.1"/>
    <property type="molecule type" value="Transcribed_RNA"/>
</dbReference>
<accession>A0A7S4FN49</accession>
<dbReference type="AlphaFoldDB" id="A0A7S4FN49"/>
<organism evidence="1">
    <name type="scientific">Eutreptiella gymnastica</name>
    <dbReference type="NCBI Taxonomy" id="73025"/>
    <lineage>
        <taxon>Eukaryota</taxon>
        <taxon>Discoba</taxon>
        <taxon>Euglenozoa</taxon>
        <taxon>Euglenida</taxon>
        <taxon>Spirocuta</taxon>
        <taxon>Euglenophyceae</taxon>
        <taxon>Eutreptiales</taxon>
        <taxon>Eutreptiaceae</taxon>
        <taxon>Eutreptiella</taxon>
    </lineage>
</organism>
<protein>
    <submittedName>
        <fullName evidence="1">Uncharacterized protein</fullName>
    </submittedName>
</protein>
<proteinExistence type="predicted"/>
<sequence length="103" mass="11331">MGHVRDMYSDASDLAWGGVLQGNAQAAFGWFLAESGGHLVSASLDTVGGYLPVGRVDLDPQLVNKVLESPGVKVLMALPYRPREVWWNLWRRKLSCACKPFCP</sequence>